<feature type="transmembrane region" description="Helical" evidence="1">
    <location>
        <begin position="51"/>
        <end position="71"/>
    </location>
</feature>
<accession>A0A378U464</accession>
<dbReference type="Pfam" id="PF05425">
    <property type="entry name" value="CopD"/>
    <property type="match status" value="1"/>
</dbReference>
<keyword evidence="4" id="KW-1185">Reference proteome</keyword>
<dbReference type="GO" id="GO:0016020">
    <property type="term" value="C:membrane"/>
    <property type="evidence" value="ECO:0007669"/>
    <property type="project" value="InterPro"/>
</dbReference>
<feature type="transmembrane region" description="Helical" evidence="1">
    <location>
        <begin position="6"/>
        <end position="30"/>
    </location>
</feature>
<feature type="transmembrane region" description="Helical" evidence="1">
    <location>
        <begin position="91"/>
        <end position="111"/>
    </location>
</feature>
<dbReference type="AlphaFoldDB" id="A0A378U464"/>
<sequence>MSEIHLLLILHLLGATIWVGGHILLCVIILPQVWKEQAVEKLFAFESRYEWIGMPALLVMLVTGVRMAYLYNVKIANWFAFETPIERVISLKLSLLIGIVILALSAQFYVLPRLKTDIKKLPLMAFHMITVTLISLAMLILGSFVRYGGIA</sequence>
<protein>
    <submittedName>
        <fullName evidence="3">Copper export protein</fullName>
    </submittedName>
</protein>
<keyword evidence="1" id="KW-1133">Transmembrane helix</keyword>
<keyword evidence="1" id="KW-0472">Membrane</keyword>
<feature type="transmembrane region" description="Helical" evidence="1">
    <location>
        <begin position="123"/>
        <end position="145"/>
    </location>
</feature>
<dbReference type="EMBL" id="UGQL01000002">
    <property type="protein sequence ID" value="STZ70038.1"/>
    <property type="molecule type" value="Genomic_DNA"/>
</dbReference>
<gene>
    <name evidence="3" type="ORF">NCTC11179_03563</name>
</gene>
<organism evidence="3 4">
    <name type="scientific">Myroides odoratus</name>
    <name type="common">Flavobacterium odoratum</name>
    <dbReference type="NCBI Taxonomy" id="256"/>
    <lineage>
        <taxon>Bacteria</taxon>
        <taxon>Pseudomonadati</taxon>
        <taxon>Bacteroidota</taxon>
        <taxon>Flavobacteriia</taxon>
        <taxon>Flavobacteriales</taxon>
        <taxon>Flavobacteriaceae</taxon>
        <taxon>Myroides</taxon>
    </lineage>
</organism>
<evidence type="ECO:0000259" key="2">
    <source>
        <dbReference type="Pfam" id="PF05425"/>
    </source>
</evidence>
<feature type="domain" description="Copper resistance protein D" evidence="2">
    <location>
        <begin position="45"/>
        <end position="140"/>
    </location>
</feature>
<name>A0A378U464_MYROD</name>
<dbReference type="Proteomes" id="UP000255024">
    <property type="component" value="Unassembled WGS sequence"/>
</dbReference>
<proteinExistence type="predicted"/>
<keyword evidence="1" id="KW-0812">Transmembrane</keyword>
<dbReference type="RefSeq" id="WP_115092614.1">
    <property type="nucleotide sequence ID" value="NZ_CP068107.1"/>
</dbReference>
<reference evidence="3 4" key="1">
    <citation type="submission" date="2018-06" db="EMBL/GenBank/DDBJ databases">
        <authorList>
            <consortium name="Pathogen Informatics"/>
            <person name="Doyle S."/>
        </authorList>
    </citation>
    <scope>NUCLEOTIDE SEQUENCE [LARGE SCALE GENOMIC DNA]</scope>
    <source>
        <strain evidence="3 4">NCTC11179</strain>
    </source>
</reference>
<evidence type="ECO:0000313" key="3">
    <source>
        <dbReference type="EMBL" id="STZ70038.1"/>
    </source>
</evidence>
<dbReference type="InterPro" id="IPR008457">
    <property type="entry name" value="Cu-R_CopD_dom"/>
</dbReference>
<evidence type="ECO:0000256" key="1">
    <source>
        <dbReference type="SAM" id="Phobius"/>
    </source>
</evidence>
<evidence type="ECO:0000313" key="4">
    <source>
        <dbReference type="Proteomes" id="UP000255024"/>
    </source>
</evidence>